<sequence length="486" mass="54983">MNKLVPLTLLGAFALQLSAKPPITQGETDPVMLDLDPYMIEALRGGVEGTDDTIPPGRFGSEGSLIDLLEEPTFRKLIKKHDLKLFNGPMVGAVTSSSARFWVRTAGEAEFKVVIGELSSEAVKTTASSDFTGVVTVEGLNPLTEYEYTVVLDGKVIADETYRFQTYPEKGTKERYSVAFGACSRYVPVHEGIWRTMAGTEPLAYLGLGDNVYIDATERRDVQRLHYYRRMLREEYREFIAGTAMYAVWDDHDIGANDCAGGPGLEKPWKLPNLEVFQQNWNNPFYSHDPKVPGTWHNFTVGDVEFFMLDGRFYRTDRKDKTDTSNTMLGEEQKLWLLESLRKSTATFKVLCSGTMWHDLADKGGADSWAGKHYKAERDEIFDFINAQKIDGVVLLAGDRHRTDLWKTERADGYPLYEFLSAKVTNIHTHNTRKQAEWSYNIGNFWGELDFDFSTDDPTITFKAINQDGEVVRATTLELSHLSHKL</sequence>
<accession>A0A934S275</accession>
<evidence type="ECO:0000313" key="3">
    <source>
        <dbReference type="EMBL" id="MBK1879719.1"/>
    </source>
</evidence>
<reference evidence="3" key="1">
    <citation type="submission" date="2021-01" db="EMBL/GenBank/DDBJ databases">
        <title>Modified the classification status of verrucomicrobia.</title>
        <authorList>
            <person name="Feng X."/>
        </authorList>
    </citation>
    <scope>NUCLEOTIDE SEQUENCE</scope>
    <source>
        <strain evidence="3">KCTC 13126</strain>
    </source>
</reference>
<dbReference type="Pfam" id="PF25077">
    <property type="entry name" value="DUF7800"/>
    <property type="match status" value="1"/>
</dbReference>
<dbReference type="InterPro" id="IPR018946">
    <property type="entry name" value="PhoD-like_MPP"/>
</dbReference>
<dbReference type="AlphaFoldDB" id="A0A934S275"/>
<comment type="caution">
    <text evidence="3">The sequence shown here is derived from an EMBL/GenBank/DDBJ whole genome shotgun (WGS) entry which is preliminary data.</text>
</comment>
<feature type="domain" description="PhoD-like phosphatase metallophosphatase" evidence="1">
    <location>
        <begin position="180"/>
        <end position="455"/>
    </location>
</feature>
<evidence type="ECO:0000259" key="1">
    <source>
        <dbReference type="Pfam" id="PF09423"/>
    </source>
</evidence>
<dbReference type="Gene3D" id="3.60.21.70">
    <property type="entry name" value="PhoD-like phosphatase"/>
    <property type="match status" value="1"/>
</dbReference>
<dbReference type="Pfam" id="PF09423">
    <property type="entry name" value="PhoD"/>
    <property type="match status" value="1"/>
</dbReference>
<dbReference type="EMBL" id="JAENIL010000055">
    <property type="protein sequence ID" value="MBK1879719.1"/>
    <property type="molecule type" value="Genomic_DNA"/>
</dbReference>
<organism evidence="3 4">
    <name type="scientific">Pelagicoccus mobilis</name>
    <dbReference type="NCBI Taxonomy" id="415221"/>
    <lineage>
        <taxon>Bacteria</taxon>
        <taxon>Pseudomonadati</taxon>
        <taxon>Verrucomicrobiota</taxon>
        <taxon>Opitutia</taxon>
        <taxon>Puniceicoccales</taxon>
        <taxon>Pelagicoccaceae</taxon>
        <taxon>Pelagicoccus</taxon>
    </lineage>
</organism>
<dbReference type="InterPro" id="IPR038607">
    <property type="entry name" value="PhoD-like_sf"/>
</dbReference>
<dbReference type="PANTHER" id="PTHR33987:SF1">
    <property type="entry name" value="CALCINEURIN-LIKE METALLO-PHOSPHOESTERASE SUPERFAMILY PROTEIN"/>
    <property type="match status" value="1"/>
</dbReference>
<evidence type="ECO:0000313" key="4">
    <source>
        <dbReference type="Proteomes" id="UP000617628"/>
    </source>
</evidence>
<dbReference type="InterPro" id="IPR029052">
    <property type="entry name" value="Metallo-depent_PP-like"/>
</dbReference>
<name>A0A934S275_9BACT</name>
<dbReference type="InterPro" id="IPR056702">
    <property type="entry name" value="DUF7800"/>
</dbReference>
<dbReference type="CDD" id="cd07389">
    <property type="entry name" value="MPP_PhoD"/>
    <property type="match status" value="1"/>
</dbReference>
<dbReference type="Proteomes" id="UP000617628">
    <property type="component" value="Unassembled WGS sequence"/>
</dbReference>
<dbReference type="SUPFAM" id="SSF56300">
    <property type="entry name" value="Metallo-dependent phosphatases"/>
    <property type="match status" value="1"/>
</dbReference>
<dbReference type="PANTHER" id="PTHR33987">
    <property type="entry name" value="CALCINEURIN-LIKE METALLO-PHOSPHOESTERASE SUPERFAMILY PROTEIN"/>
    <property type="match status" value="1"/>
</dbReference>
<protein>
    <submittedName>
        <fullName evidence="3">Metallophosphoesterase family protein</fullName>
    </submittedName>
</protein>
<evidence type="ECO:0000259" key="2">
    <source>
        <dbReference type="Pfam" id="PF25077"/>
    </source>
</evidence>
<dbReference type="RefSeq" id="WP_200357932.1">
    <property type="nucleotide sequence ID" value="NZ_JAENIL010000055.1"/>
</dbReference>
<gene>
    <name evidence="3" type="ORF">JIN87_22730</name>
</gene>
<feature type="domain" description="DUF7800" evidence="2">
    <location>
        <begin position="84"/>
        <end position="159"/>
    </location>
</feature>
<keyword evidence="4" id="KW-1185">Reference proteome</keyword>
<proteinExistence type="predicted"/>